<sequence length="231" mass="26470">MRFTKAIELAKATHCSDYSLFQQFTYLDLGNARHPFPYCRRGYWQKDGVQVNGKTVQRGLNGACLALVLTYAKKRGNFHEWKNYILGAEGASVIRGLTNMRLLFSEMNAYNDYSRREMCRPLGLDLFDAVKKESPTSQNTDNSSFFETAASEIVYSCAHGRVEYLSIKMSHSAHAMGLLTSEGKYKVFDPNLGEFIFKKEGDLIAFLQRLFTTFYPGMKRWSLYHMVNTSH</sequence>
<dbReference type="Pfam" id="PF03543">
    <property type="entry name" value="Peptidase_C58"/>
    <property type="match status" value="1"/>
</dbReference>
<keyword evidence="3" id="KW-0788">Thiol protease</keyword>
<evidence type="ECO:0000313" key="5">
    <source>
        <dbReference type="EMBL" id="MBU9855202.1"/>
    </source>
</evidence>
<evidence type="ECO:0000259" key="4">
    <source>
        <dbReference type="Pfam" id="PF03543"/>
    </source>
</evidence>
<protein>
    <recommendedName>
        <fullName evidence="4">Peptidase C58 YopT-type domain-containing protein</fullName>
    </recommendedName>
</protein>
<accession>A0ABS6LSX2</accession>
<dbReference type="Proteomes" id="UP000734343">
    <property type="component" value="Unassembled WGS sequence"/>
</dbReference>
<evidence type="ECO:0000313" key="6">
    <source>
        <dbReference type="Proteomes" id="UP000734343"/>
    </source>
</evidence>
<proteinExistence type="predicted"/>
<keyword evidence="1" id="KW-0645">Protease</keyword>
<feature type="domain" description="Peptidase C58 YopT-type" evidence="4">
    <location>
        <begin position="158"/>
        <end position="212"/>
    </location>
</feature>
<reference evidence="5 6" key="1">
    <citation type="submission" date="2021-03" db="EMBL/GenBank/DDBJ databases">
        <title>Five novel Rahnella species.</title>
        <authorList>
            <person name="Brady C."/>
            <person name="Asselin J."/>
            <person name="Beer S."/>
            <person name="Bruberg M.B."/>
            <person name="Crampton B."/>
            <person name="Venter S."/>
            <person name="Arnold D."/>
            <person name="Denman S."/>
        </authorList>
    </citation>
    <scope>NUCLEOTIDE SEQUENCE [LARGE SCALE GENOMIC DNA]</scope>
    <source>
        <strain evidence="5 6">H11b</strain>
    </source>
</reference>
<evidence type="ECO:0000256" key="2">
    <source>
        <dbReference type="ARBA" id="ARBA00022801"/>
    </source>
</evidence>
<dbReference type="EMBL" id="JAFMOW010000058">
    <property type="protein sequence ID" value="MBU9855202.1"/>
    <property type="molecule type" value="Genomic_DNA"/>
</dbReference>
<evidence type="ECO:0000256" key="1">
    <source>
        <dbReference type="ARBA" id="ARBA00022670"/>
    </source>
</evidence>
<dbReference type="RefSeq" id="WP_217172702.1">
    <property type="nucleotide sequence ID" value="NZ_CP126169.1"/>
</dbReference>
<dbReference type="InterPro" id="IPR006473">
    <property type="entry name" value="Peptidase_C58_Yopt"/>
</dbReference>
<gene>
    <name evidence="5" type="ORF">J1778_07890</name>
</gene>
<keyword evidence="6" id="KW-1185">Reference proteome</keyword>
<comment type="caution">
    <text evidence="5">The sequence shown here is derived from an EMBL/GenBank/DDBJ whole genome shotgun (WGS) entry which is preliminary data.</text>
</comment>
<evidence type="ECO:0000256" key="3">
    <source>
        <dbReference type="ARBA" id="ARBA00022807"/>
    </source>
</evidence>
<organism evidence="5 6">
    <name type="scientific">Rahnella bonaserana</name>
    <dbReference type="NCBI Taxonomy" id="2816248"/>
    <lineage>
        <taxon>Bacteria</taxon>
        <taxon>Pseudomonadati</taxon>
        <taxon>Pseudomonadota</taxon>
        <taxon>Gammaproteobacteria</taxon>
        <taxon>Enterobacterales</taxon>
        <taxon>Yersiniaceae</taxon>
        <taxon>Rahnella</taxon>
    </lineage>
</organism>
<name>A0ABS6LSX2_9GAMM</name>
<keyword evidence="2" id="KW-0378">Hydrolase</keyword>